<keyword evidence="3" id="KW-0812">Transmembrane</keyword>
<gene>
    <name evidence="6" type="ORF">COV24_05030</name>
</gene>
<dbReference type="AlphaFoldDB" id="A0A2H0R8Y5"/>
<dbReference type="Pfam" id="PF00905">
    <property type="entry name" value="Transpeptidase"/>
    <property type="match status" value="1"/>
</dbReference>
<reference evidence="6 7" key="1">
    <citation type="submission" date="2017-09" db="EMBL/GenBank/DDBJ databases">
        <title>Depth-based differentiation of microbial function through sediment-hosted aquifers and enrichment of novel symbionts in the deep terrestrial subsurface.</title>
        <authorList>
            <person name="Probst A.J."/>
            <person name="Ladd B."/>
            <person name="Jarett J.K."/>
            <person name="Geller-Mcgrath D.E."/>
            <person name="Sieber C.M."/>
            <person name="Emerson J.B."/>
            <person name="Anantharaman K."/>
            <person name="Thomas B.C."/>
            <person name="Malmstrom R."/>
            <person name="Stieglmeier M."/>
            <person name="Klingl A."/>
            <person name="Woyke T."/>
            <person name="Ryan C.M."/>
            <person name="Banfield J.F."/>
        </authorList>
    </citation>
    <scope>NUCLEOTIDE SEQUENCE [LARGE SCALE GENOMIC DNA]</scope>
    <source>
        <strain evidence="6">CG10_big_fil_rev_8_21_14_0_10_32_10</strain>
    </source>
</reference>
<keyword evidence="3" id="KW-1133">Transmembrane helix</keyword>
<comment type="caution">
    <text evidence="6">The sequence shown here is derived from an EMBL/GenBank/DDBJ whole genome shotgun (WGS) entry which is preliminary data.</text>
</comment>
<accession>A0A2H0R8Y5</accession>
<name>A0A2H0R8Y5_UNCKA</name>
<dbReference type="Pfam" id="PF03717">
    <property type="entry name" value="PBP_dimer"/>
    <property type="match status" value="1"/>
</dbReference>
<evidence type="ECO:0000256" key="3">
    <source>
        <dbReference type="SAM" id="Phobius"/>
    </source>
</evidence>
<evidence type="ECO:0000256" key="1">
    <source>
        <dbReference type="ARBA" id="ARBA00004370"/>
    </source>
</evidence>
<evidence type="ECO:0008006" key="8">
    <source>
        <dbReference type="Google" id="ProtNLM"/>
    </source>
</evidence>
<dbReference type="InterPro" id="IPR012338">
    <property type="entry name" value="Beta-lactam/transpept-like"/>
</dbReference>
<comment type="subcellular location">
    <subcellularLocation>
        <location evidence="1">Membrane</location>
    </subcellularLocation>
</comment>
<protein>
    <recommendedName>
        <fullName evidence="8">Peptidoglycan glycosyltransferase</fullName>
    </recommendedName>
</protein>
<dbReference type="InterPro" id="IPR001460">
    <property type="entry name" value="PCN-bd_Tpept"/>
</dbReference>
<dbReference type="Proteomes" id="UP000230214">
    <property type="component" value="Unassembled WGS sequence"/>
</dbReference>
<feature type="transmembrane region" description="Helical" evidence="3">
    <location>
        <begin position="12"/>
        <end position="31"/>
    </location>
</feature>
<proteinExistence type="predicted"/>
<dbReference type="Gene3D" id="3.30.450.330">
    <property type="match status" value="1"/>
</dbReference>
<organism evidence="6 7">
    <name type="scientific">candidate division WWE3 bacterium CG10_big_fil_rev_8_21_14_0_10_32_10</name>
    <dbReference type="NCBI Taxonomy" id="1975090"/>
    <lineage>
        <taxon>Bacteria</taxon>
        <taxon>Katanobacteria</taxon>
    </lineage>
</organism>
<evidence type="ECO:0000313" key="7">
    <source>
        <dbReference type="Proteomes" id="UP000230214"/>
    </source>
</evidence>
<keyword evidence="2 3" id="KW-0472">Membrane</keyword>
<dbReference type="InterPro" id="IPR050515">
    <property type="entry name" value="Beta-lactam/transpept"/>
</dbReference>
<dbReference type="GO" id="GO:0008658">
    <property type="term" value="F:penicillin binding"/>
    <property type="evidence" value="ECO:0007669"/>
    <property type="project" value="InterPro"/>
</dbReference>
<dbReference type="PANTHER" id="PTHR30627:SF1">
    <property type="entry name" value="PEPTIDOGLYCAN D,D-TRANSPEPTIDASE FTSI"/>
    <property type="match status" value="1"/>
</dbReference>
<evidence type="ECO:0000256" key="2">
    <source>
        <dbReference type="ARBA" id="ARBA00023136"/>
    </source>
</evidence>
<sequence>MKNVSYVCNYRVRVIFIVITLSYLLIIGKLFNTQVIQNKYWMALAKAQHYGQNTLPAERGEILSSDNFPLVLNSYKYDLFIDPSNSPKNFSDIEDLFKIVYKSEFDKSISKRDITFIKNKEEVWKAAVLDKSKKFAYFEKGINKDTKTKIQNLNLPWVGFTSIPIRSYPDSESYSHILGFVGKDSNGTETGYFGLEGFYNGDLTGVDGYLVQEESANGSPILFGQYNNVKPINGGSLLLTIDRTMQTTSFTALKKSVEKYEADSGIVLIVNSKTGEILTMAQYPTFDPNNYNDYYSEDPTIFINKSISSTYEPGSVIKALTMSSAIDLNIVTPETIMVDDGPVEYSGYLVDNWDLKHHGTITMTQILQLSDNIGAAWVGNQVGDTGVYKYFTQFGMNSKLKIDLEGEEMGKIRDSSQWQDIDLATASFGQGISATPLQVLMAFSTIANDGILMKPYIVKKIIYSDKTINNDPQQIRRVISEKTSKTMLKMLTEAVSGGEAKYFVSKKYYVAGKTGTAQIAENGEYLKDATNATFVGFLPSFKEFVMLVKLEKPKASVYASETAVPLWMDIAEKLANYMGLPPDKYE</sequence>
<dbReference type="PANTHER" id="PTHR30627">
    <property type="entry name" value="PEPTIDOGLYCAN D,D-TRANSPEPTIDASE"/>
    <property type="match status" value="1"/>
</dbReference>
<dbReference type="GO" id="GO:0071555">
    <property type="term" value="P:cell wall organization"/>
    <property type="evidence" value="ECO:0007669"/>
    <property type="project" value="TreeGrafter"/>
</dbReference>
<evidence type="ECO:0000313" key="6">
    <source>
        <dbReference type="EMBL" id="PIR42989.1"/>
    </source>
</evidence>
<dbReference type="Gene3D" id="3.40.710.10">
    <property type="entry name" value="DD-peptidase/beta-lactamase superfamily"/>
    <property type="match status" value="1"/>
</dbReference>
<feature type="domain" description="Penicillin-binding protein dimerisation" evidence="5">
    <location>
        <begin position="55"/>
        <end position="221"/>
    </location>
</feature>
<dbReference type="GO" id="GO:0005886">
    <property type="term" value="C:plasma membrane"/>
    <property type="evidence" value="ECO:0007669"/>
    <property type="project" value="TreeGrafter"/>
</dbReference>
<dbReference type="EMBL" id="PCXU01000044">
    <property type="protein sequence ID" value="PIR42989.1"/>
    <property type="molecule type" value="Genomic_DNA"/>
</dbReference>
<feature type="domain" description="Penicillin-binding protein transpeptidase" evidence="4">
    <location>
        <begin position="265"/>
        <end position="566"/>
    </location>
</feature>
<dbReference type="InterPro" id="IPR036138">
    <property type="entry name" value="PBP_dimer_sf"/>
</dbReference>
<dbReference type="InterPro" id="IPR005311">
    <property type="entry name" value="PBP_dimer"/>
</dbReference>
<dbReference type="SUPFAM" id="SSF56519">
    <property type="entry name" value="Penicillin binding protein dimerisation domain"/>
    <property type="match status" value="1"/>
</dbReference>
<dbReference type="Gene3D" id="3.90.1310.10">
    <property type="entry name" value="Penicillin-binding protein 2a (Domain 2)"/>
    <property type="match status" value="1"/>
</dbReference>
<evidence type="ECO:0000259" key="5">
    <source>
        <dbReference type="Pfam" id="PF03717"/>
    </source>
</evidence>
<dbReference type="SUPFAM" id="SSF56601">
    <property type="entry name" value="beta-lactamase/transpeptidase-like"/>
    <property type="match status" value="1"/>
</dbReference>
<evidence type="ECO:0000259" key="4">
    <source>
        <dbReference type="Pfam" id="PF00905"/>
    </source>
</evidence>